<organism evidence="1 2">
    <name type="scientific">Dentiscutata erythropus</name>
    <dbReference type="NCBI Taxonomy" id="1348616"/>
    <lineage>
        <taxon>Eukaryota</taxon>
        <taxon>Fungi</taxon>
        <taxon>Fungi incertae sedis</taxon>
        <taxon>Mucoromycota</taxon>
        <taxon>Glomeromycotina</taxon>
        <taxon>Glomeromycetes</taxon>
        <taxon>Diversisporales</taxon>
        <taxon>Gigasporaceae</taxon>
        <taxon>Dentiscutata</taxon>
    </lineage>
</organism>
<evidence type="ECO:0000313" key="2">
    <source>
        <dbReference type="Proteomes" id="UP000789405"/>
    </source>
</evidence>
<gene>
    <name evidence="1" type="ORF">DERYTH_LOCUS25046</name>
</gene>
<protein>
    <submittedName>
        <fullName evidence="1">1761_t:CDS:1</fullName>
    </submittedName>
</protein>
<dbReference type="Proteomes" id="UP000789405">
    <property type="component" value="Unassembled WGS sequence"/>
</dbReference>
<reference evidence="1" key="1">
    <citation type="submission" date="2021-06" db="EMBL/GenBank/DDBJ databases">
        <authorList>
            <person name="Kallberg Y."/>
            <person name="Tangrot J."/>
            <person name="Rosling A."/>
        </authorList>
    </citation>
    <scope>NUCLEOTIDE SEQUENCE</scope>
    <source>
        <strain evidence="1">MA453B</strain>
    </source>
</reference>
<evidence type="ECO:0000313" key="1">
    <source>
        <dbReference type="EMBL" id="CAG8809203.1"/>
    </source>
</evidence>
<dbReference type="EMBL" id="CAJVPY010044796">
    <property type="protein sequence ID" value="CAG8809203.1"/>
    <property type="molecule type" value="Genomic_DNA"/>
</dbReference>
<name>A0A9N9PBN3_9GLOM</name>
<dbReference type="AlphaFoldDB" id="A0A9N9PBN3"/>
<feature type="non-terminal residue" evidence="1">
    <location>
        <position position="1"/>
    </location>
</feature>
<proteinExistence type="predicted"/>
<accession>A0A9N9PBN3</accession>
<keyword evidence="2" id="KW-1185">Reference proteome</keyword>
<comment type="caution">
    <text evidence="1">The sequence shown here is derived from an EMBL/GenBank/DDBJ whole genome shotgun (WGS) entry which is preliminary data.</text>
</comment>
<sequence length="86" mass="9800">VEPCNWYSTRYDTKKKEQKYKFIGNNCLDDTIAILSVYDAPRLQPASDNSDPGHTNNEKYCGQLAKIFSRDCAGNSTKEMETQKNT</sequence>